<name>A0A8S9G1E0_BRACR</name>
<feature type="region of interest" description="Disordered" evidence="6">
    <location>
        <begin position="199"/>
        <end position="221"/>
    </location>
</feature>
<dbReference type="SUPFAM" id="SSF101936">
    <property type="entry name" value="DNA-binding pseudobarrel domain"/>
    <property type="match status" value="2"/>
</dbReference>
<sequence length="316" mass="36179">MATNNYIAKLMEESDNPGFFKVLRKEDLSSQTMILFLFLLYVQKREIPQDFLKSISAKEFSFKMVLKLPWGSSWRIDLSKYQSFFYYMEKNGWDQFLSDNGLGDDELLTFTHKGNMCFNVSIYQINCLEMLSPNSSATIASSSSRNKREEVSNGKEEERESLSASNYPVSETAESTVEGRLKQKRQLINLGKKQVKKAEKANKCKKRKVDTESDDSEAGTSSLAPEFTLTIKKSYVLFLGVPKRFGEMHMPKEETVFKIHDPKGKKSWEVTYVVSKIQSRFSRGWPGLVKDFGLEVGDVCTFELIKPTEMILTVSK</sequence>
<evidence type="ECO:0000256" key="2">
    <source>
        <dbReference type="ARBA" id="ARBA00023015"/>
    </source>
</evidence>
<accession>A0A8S9G1E0</accession>
<evidence type="ECO:0000256" key="5">
    <source>
        <dbReference type="ARBA" id="ARBA00023242"/>
    </source>
</evidence>
<dbReference type="GO" id="GO:0003677">
    <property type="term" value="F:DNA binding"/>
    <property type="evidence" value="ECO:0007669"/>
    <property type="project" value="UniProtKB-KW"/>
</dbReference>
<evidence type="ECO:0000313" key="8">
    <source>
        <dbReference type="EMBL" id="KAF2538437.1"/>
    </source>
</evidence>
<evidence type="ECO:0000256" key="4">
    <source>
        <dbReference type="ARBA" id="ARBA00023163"/>
    </source>
</evidence>
<feature type="domain" description="TF-B3" evidence="7">
    <location>
        <begin position="30"/>
        <end position="126"/>
    </location>
</feature>
<dbReference type="InterPro" id="IPR044837">
    <property type="entry name" value="REM16-like"/>
</dbReference>
<comment type="caution">
    <text evidence="8">The sequence shown here is derived from an EMBL/GenBank/DDBJ whole genome shotgun (WGS) entry which is preliminary data.</text>
</comment>
<keyword evidence="3" id="KW-0238">DNA-binding</keyword>
<protein>
    <recommendedName>
        <fullName evidence="7">TF-B3 domain-containing protein</fullName>
    </recommendedName>
</protein>
<dbReference type="AlphaFoldDB" id="A0A8S9G1E0"/>
<comment type="subcellular location">
    <subcellularLocation>
        <location evidence="1">Nucleus</location>
    </subcellularLocation>
</comment>
<keyword evidence="4" id="KW-0804">Transcription</keyword>
<dbReference type="PROSITE" id="PS50863">
    <property type="entry name" value="B3"/>
    <property type="match status" value="2"/>
</dbReference>
<dbReference type="EMBL" id="QGKY02001015">
    <property type="protein sequence ID" value="KAF2572012.1"/>
    <property type="molecule type" value="Genomic_DNA"/>
</dbReference>
<evidence type="ECO:0000256" key="3">
    <source>
        <dbReference type="ARBA" id="ARBA00023125"/>
    </source>
</evidence>
<dbReference type="Pfam" id="PF02362">
    <property type="entry name" value="B3"/>
    <property type="match status" value="2"/>
</dbReference>
<evidence type="ECO:0000313" key="10">
    <source>
        <dbReference type="Proteomes" id="UP000712281"/>
    </source>
</evidence>
<reference evidence="8" key="1">
    <citation type="submission" date="2019-12" db="EMBL/GenBank/DDBJ databases">
        <title>Genome sequencing and annotation of Brassica cretica.</title>
        <authorList>
            <person name="Studholme D.J."/>
            <person name="Sarris P.F."/>
        </authorList>
    </citation>
    <scope>NUCLEOTIDE SEQUENCE</scope>
    <source>
        <strain evidence="8">PFS-001/15</strain>
        <strain evidence="9">PFS-102/07</strain>
        <tissue evidence="8">Leaf</tissue>
    </source>
</reference>
<keyword evidence="5" id="KW-0539">Nucleus</keyword>
<organism evidence="8 10">
    <name type="scientific">Brassica cretica</name>
    <name type="common">Mustard</name>
    <dbReference type="NCBI Taxonomy" id="69181"/>
    <lineage>
        <taxon>Eukaryota</taxon>
        <taxon>Viridiplantae</taxon>
        <taxon>Streptophyta</taxon>
        <taxon>Embryophyta</taxon>
        <taxon>Tracheophyta</taxon>
        <taxon>Spermatophyta</taxon>
        <taxon>Magnoliopsida</taxon>
        <taxon>eudicotyledons</taxon>
        <taxon>Gunneridae</taxon>
        <taxon>Pentapetalae</taxon>
        <taxon>rosids</taxon>
        <taxon>malvids</taxon>
        <taxon>Brassicales</taxon>
        <taxon>Brassicaceae</taxon>
        <taxon>Brassiceae</taxon>
        <taxon>Brassica</taxon>
    </lineage>
</organism>
<evidence type="ECO:0000256" key="6">
    <source>
        <dbReference type="SAM" id="MobiDB-lite"/>
    </source>
</evidence>
<dbReference type="PANTHER" id="PTHR31391:SF160">
    <property type="entry name" value="B3 DOMAIN-CONTAINING PROTEIN OS01G0723500-LIKE ISOFORM X1"/>
    <property type="match status" value="1"/>
</dbReference>
<dbReference type="PANTHER" id="PTHR31391">
    <property type="entry name" value="B3 DOMAIN-CONTAINING PROTEIN OS11G0197600-RELATED"/>
    <property type="match status" value="1"/>
</dbReference>
<feature type="compositionally biased region" description="Basic and acidic residues" evidence="6">
    <location>
        <begin position="146"/>
        <end position="161"/>
    </location>
</feature>
<dbReference type="InterPro" id="IPR015300">
    <property type="entry name" value="DNA-bd_pseudobarrel_sf"/>
</dbReference>
<keyword evidence="2" id="KW-0805">Transcription regulation</keyword>
<evidence type="ECO:0000256" key="1">
    <source>
        <dbReference type="ARBA" id="ARBA00004123"/>
    </source>
</evidence>
<feature type="region of interest" description="Disordered" evidence="6">
    <location>
        <begin position="137"/>
        <end position="180"/>
    </location>
</feature>
<gene>
    <name evidence="8" type="ORF">F2Q68_00022496</name>
    <name evidence="9" type="ORF">F2Q70_00005922</name>
</gene>
<evidence type="ECO:0000313" key="9">
    <source>
        <dbReference type="EMBL" id="KAF2572012.1"/>
    </source>
</evidence>
<feature type="domain" description="TF-B3" evidence="7">
    <location>
        <begin position="224"/>
        <end position="316"/>
    </location>
</feature>
<dbReference type="GO" id="GO:0005634">
    <property type="term" value="C:nucleus"/>
    <property type="evidence" value="ECO:0007669"/>
    <property type="project" value="UniProtKB-SubCell"/>
</dbReference>
<feature type="compositionally biased region" description="Polar residues" evidence="6">
    <location>
        <begin position="162"/>
        <end position="175"/>
    </location>
</feature>
<dbReference type="Proteomes" id="UP000712281">
    <property type="component" value="Unassembled WGS sequence"/>
</dbReference>
<dbReference type="SMART" id="SM01019">
    <property type="entry name" value="B3"/>
    <property type="match status" value="2"/>
</dbReference>
<evidence type="ECO:0000259" key="7">
    <source>
        <dbReference type="PROSITE" id="PS50863"/>
    </source>
</evidence>
<dbReference type="Gene3D" id="2.40.330.10">
    <property type="entry name" value="DNA-binding pseudobarrel domain"/>
    <property type="match status" value="2"/>
</dbReference>
<dbReference type="InterPro" id="IPR003340">
    <property type="entry name" value="B3_DNA-bd"/>
</dbReference>
<dbReference type="CDD" id="cd10017">
    <property type="entry name" value="B3_DNA"/>
    <property type="match status" value="2"/>
</dbReference>
<proteinExistence type="predicted"/>
<dbReference type="EMBL" id="QGKW02002228">
    <property type="protein sequence ID" value="KAF2538437.1"/>
    <property type="molecule type" value="Genomic_DNA"/>
</dbReference>